<evidence type="ECO:0000313" key="1">
    <source>
        <dbReference type="EMBL" id="MBC5998156.1"/>
    </source>
</evidence>
<gene>
    <name evidence="1" type="ORF">H8923_15460</name>
</gene>
<protein>
    <submittedName>
        <fullName evidence="1">Uncharacterized protein</fullName>
    </submittedName>
</protein>
<reference evidence="1 2" key="1">
    <citation type="submission" date="2020-08" db="EMBL/GenBank/DDBJ databases">
        <authorList>
            <person name="Liu C."/>
            <person name="Sun Q."/>
        </authorList>
    </citation>
    <scope>NUCLEOTIDE SEQUENCE [LARGE SCALE GENOMIC DNA]</scope>
    <source>
        <strain evidence="1 2">NSJ-18</strain>
    </source>
</reference>
<dbReference type="EMBL" id="JACRWE010000011">
    <property type="protein sequence ID" value="MBC5998156.1"/>
    <property type="molecule type" value="Genomic_DNA"/>
</dbReference>
<proteinExistence type="predicted"/>
<evidence type="ECO:0000313" key="2">
    <source>
        <dbReference type="Proteomes" id="UP000609849"/>
    </source>
</evidence>
<sequence>MIIKIWKEKDLELVRELPIEVKEVIKENVKILVEEYGEDRTEKQLGGFVALIDEEGLRELKEKILKNTIPEYIDEIKGADYISALFLCGSDFSVVVICDKKLIKIVEE</sequence>
<name>A0ABR7JTC0_9FIRM</name>
<accession>A0ABR7JTC0</accession>
<dbReference type="RefSeq" id="WP_153972765.1">
    <property type="nucleotide sequence ID" value="NZ_JACRWE010000011.1"/>
</dbReference>
<comment type="caution">
    <text evidence="1">The sequence shown here is derived from an EMBL/GenBank/DDBJ whole genome shotgun (WGS) entry which is preliminary data.</text>
</comment>
<organism evidence="1 2">
    <name type="scientific">Romboutsia faecis</name>
    <dbReference type="NCBI Taxonomy" id="2764597"/>
    <lineage>
        <taxon>Bacteria</taxon>
        <taxon>Bacillati</taxon>
        <taxon>Bacillota</taxon>
        <taxon>Clostridia</taxon>
        <taxon>Peptostreptococcales</taxon>
        <taxon>Peptostreptococcaceae</taxon>
        <taxon>Romboutsia</taxon>
    </lineage>
</organism>
<keyword evidence="2" id="KW-1185">Reference proteome</keyword>
<dbReference type="Proteomes" id="UP000609849">
    <property type="component" value="Unassembled WGS sequence"/>
</dbReference>